<dbReference type="RefSeq" id="WP_344604699.1">
    <property type="nucleotide sequence ID" value="NZ_BAAAHE010000016.1"/>
</dbReference>
<accession>A0ABN1GUE6</accession>
<proteinExistence type="predicted"/>
<name>A0ABN1GUE6_9ACTN</name>
<organism evidence="2 3">
    <name type="scientific">Sporichthya brevicatena</name>
    <dbReference type="NCBI Taxonomy" id="171442"/>
    <lineage>
        <taxon>Bacteria</taxon>
        <taxon>Bacillati</taxon>
        <taxon>Actinomycetota</taxon>
        <taxon>Actinomycetes</taxon>
        <taxon>Sporichthyales</taxon>
        <taxon>Sporichthyaceae</taxon>
        <taxon>Sporichthya</taxon>
    </lineage>
</organism>
<feature type="region of interest" description="Disordered" evidence="1">
    <location>
        <begin position="106"/>
        <end position="145"/>
    </location>
</feature>
<sequence length="254" mass="24187">MSSINAAAIAAKHRGNAEGSVRVLGQTAAVAGISGALLLALKAMVLVSPAVLPGSDGLDALGRPNAVTAPVEPAPVVFEPASSSAPVGASERTAPTVTRTVVLPTPTTSTPVVVDKPSTTPTKPNTPSTPSTPTKPAGASSSVGTVTKPVTDLVDGVLPGVGTTVGGVVDTVGGTADGLVDTVNGATGNLLKPVTDTVGLGSSQEAKQGLVPTLGNTLGNVVGGVTGSTGASGQQSGGLLGGGGLLGTGLLGKK</sequence>
<gene>
    <name evidence="2" type="ORF">GCM10009547_22560</name>
</gene>
<evidence type="ECO:0000256" key="1">
    <source>
        <dbReference type="SAM" id="MobiDB-lite"/>
    </source>
</evidence>
<comment type="caution">
    <text evidence="2">The sequence shown here is derived from an EMBL/GenBank/DDBJ whole genome shotgun (WGS) entry which is preliminary data.</text>
</comment>
<dbReference type="Proteomes" id="UP001500957">
    <property type="component" value="Unassembled WGS sequence"/>
</dbReference>
<dbReference type="EMBL" id="BAAAHE010000016">
    <property type="protein sequence ID" value="GAA0619563.1"/>
    <property type="molecule type" value="Genomic_DNA"/>
</dbReference>
<evidence type="ECO:0000313" key="3">
    <source>
        <dbReference type="Proteomes" id="UP001500957"/>
    </source>
</evidence>
<protein>
    <submittedName>
        <fullName evidence="2">Uncharacterized protein</fullName>
    </submittedName>
</protein>
<reference evidence="2 3" key="1">
    <citation type="journal article" date="2019" name="Int. J. Syst. Evol. Microbiol.">
        <title>The Global Catalogue of Microorganisms (GCM) 10K type strain sequencing project: providing services to taxonomists for standard genome sequencing and annotation.</title>
        <authorList>
            <consortium name="The Broad Institute Genomics Platform"/>
            <consortium name="The Broad Institute Genome Sequencing Center for Infectious Disease"/>
            <person name="Wu L."/>
            <person name="Ma J."/>
        </authorList>
    </citation>
    <scope>NUCLEOTIDE SEQUENCE [LARGE SCALE GENOMIC DNA]</scope>
    <source>
        <strain evidence="2 3">JCM 10671</strain>
    </source>
</reference>
<evidence type="ECO:0000313" key="2">
    <source>
        <dbReference type="EMBL" id="GAA0619563.1"/>
    </source>
</evidence>
<keyword evidence="3" id="KW-1185">Reference proteome</keyword>
<feature type="compositionally biased region" description="Low complexity" evidence="1">
    <location>
        <begin position="106"/>
        <end position="136"/>
    </location>
</feature>